<dbReference type="AlphaFoldDB" id="A0A5C5EB08"/>
<comment type="similarity">
    <text evidence="1">Belongs to the Gfo/Idh/MocA family.</text>
</comment>
<reference evidence="5 6" key="1">
    <citation type="submission" date="2019-06" db="EMBL/GenBank/DDBJ databases">
        <title>Description Trichococcus psychrophilus sp. nov., isolated from a cold spring, by genomic and phenotypic analyses.</title>
        <authorList>
            <person name="Zakharyuk A."/>
        </authorList>
    </citation>
    <scope>NUCLEOTIDE SEQUENCE [LARGE SCALE GENOMIC DNA]</scope>
    <source>
        <strain evidence="5 6">SKBG</strain>
    </source>
</reference>
<dbReference type="GO" id="GO:0000166">
    <property type="term" value="F:nucleotide binding"/>
    <property type="evidence" value="ECO:0007669"/>
    <property type="project" value="InterPro"/>
</dbReference>
<dbReference type="InterPro" id="IPR036291">
    <property type="entry name" value="NAD(P)-bd_dom_sf"/>
</dbReference>
<dbReference type="Proteomes" id="UP000313395">
    <property type="component" value="Unassembled WGS sequence"/>
</dbReference>
<dbReference type="InterPro" id="IPR055170">
    <property type="entry name" value="GFO_IDH_MocA-like_dom"/>
</dbReference>
<evidence type="ECO:0000256" key="1">
    <source>
        <dbReference type="ARBA" id="ARBA00010928"/>
    </source>
</evidence>
<accession>A0A5C5EB08</accession>
<dbReference type="Pfam" id="PF22725">
    <property type="entry name" value="GFO_IDH_MocA_C3"/>
    <property type="match status" value="1"/>
</dbReference>
<dbReference type="EMBL" id="VENO01000001">
    <property type="protein sequence ID" value="TNV70010.1"/>
    <property type="molecule type" value="Genomic_DNA"/>
</dbReference>
<dbReference type="GO" id="GO:0016491">
    <property type="term" value="F:oxidoreductase activity"/>
    <property type="evidence" value="ECO:0007669"/>
    <property type="project" value="UniProtKB-KW"/>
</dbReference>
<evidence type="ECO:0000256" key="2">
    <source>
        <dbReference type="ARBA" id="ARBA00023002"/>
    </source>
</evidence>
<protein>
    <submittedName>
        <fullName evidence="5">Gfo/Idh/MocA family oxidoreductase</fullName>
    </submittedName>
</protein>
<gene>
    <name evidence="5" type="ORF">FHK04_01905</name>
</gene>
<evidence type="ECO:0000313" key="6">
    <source>
        <dbReference type="Proteomes" id="UP000313395"/>
    </source>
</evidence>
<feature type="domain" description="GFO/IDH/MocA-like oxidoreductase" evidence="4">
    <location>
        <begin position="129"/>
        <end position="246"/>
    </location>
</feature>
<keyword evidence="2" id="KW-0560">Oxidoreductase</keyword>
<dbReference type="Pfam" id="PF01408">
    <property type="entry name" value="GFO_IDH_MocA"/>
    <property type="match status" value="1"/>
</dbReference>
<dbReference type="RefSeq" id="WP_140185303.1">
    <property type="nucleotide sequence ID" value="NZ_VENO01000001.1"/>
</dbReference>
<dbReference type="InterPro" id="IPR000683">
    <property type="entry name" value="Gfo/Idh/MocA-like_OxRdtase_N"/>
</dbReference>
<dbReference type="InterPro" id="IPR051317">
    <property type="entry name" value="Gfo/Idh/MocA_oxidoreduct"/>
</dbReference>
<keyword evidence="6" id="KW-1185">Reference proteome</keyword>
<proteinExistence type="inferred from homology"/>
<dbReference type="SUPFAM" id="SSF55347">
    <property type="entry name" value="Glyceraldehyde-3-phosphate dehydrogenase-like, C-terminal domain"/>
    <property type="match status" value="1"/>
</dbReference>
<dbReference type="Gene3D" id="3.40.50.720">
    <property type="entry name" value="NAD(P)-binding Rossmann-like Domain"/>
    <property type="match status" value="1"/>
</dbReference>
<sequence length="366" mass="40625">MKKLKVTIIGYGGMGSFHAKLIQANPEVEVHGIFDILESRQQAGEADGYSAYVSLEEALDDETVDVILIATPNDVHKEIAVQALEAGKHVICEKPVTLTSEELSEIMHTAKEQGRVFMVHQNRRWDSDFQMVKDLYENRKIGEVFHIESRVQGANGIPGDWRHLKAHGGGMLLDWGVHLLDQLLYMIESPLAKVAADLSYVLGDEVDDGFISYLTFENGVTALVEVGTTNYIQLPRWYIKGTKGSAVIEDWDLKGKIVKQSGIELVAAPKPIKAGQGLTKTMAPPSEDSIIKEKFAKVTTQMDPFYTNFAKVVRGESEPIVKNEEILQLMKIIESFFEAAETGQVVDVREHSYSNSCSEKGPLFIG</sequence>
<evidence type="ECO:0000259" key="3">
    <source>
        <dbReference type="Pfam" id="PF01408"/>
    </source>
</evidence>
<feature type="domain" description="Gfo/Idh/MocA-like oxidoreductase N-terminal" evidence="3">
    <location>
        <begin position="4"/>
        <end position="120"/>
    </location>
</feature>
<dbReference type="PANTHER" id="PTHR43708:SF5">
    <property type="entry name" value="CONSERVED EXPRESSED OXIDOREDUCTASE (EUROFUNG)-RELATED"/>
    <property type="match status" value="1"/>
</dbReference>
<name>A0A5C5EB08_9LACT</name>
<organism evidence="5 6">
    <name type="scientific">Trichococcus shcherbakoviae subsp. psychrophilus</name>
    <dbReference type="NCBI Taxonomy" id="2585775"/>
    <lineage>
        <taxon>Bacteria</taxon>
        <taxon>Bacillati</taxon>
        <taxon>Bacillota</taxon>
        <taxon>Bacilli</taxon>
        <taxon>Lactobacillales</taxon>
        <taxon>Carnobacteriaceae</taxon>
        <taxon>Trichococcus</taxon>
    </lineage>
</organism>
<evidence type="ECO:0000259" key="4">
    <source>
        <dbReference type="Pfam" id="PF22725"/>
    </source>
</evidence>
<evidence type="ECO:0000313" key="5">
    <source>
        <dbReference type="EMBL" id="TNV70010.1"/>
    </source>
</evidence>
<dbReference type="Gene3D" id="3.30.360.10">
    <property type="entry name" value="Dihydrodipicolinate Reductase, domain 2"/>
    <property type="match status" value="1"/>
</dbReference>
<comment type="caution">
    <text evidence="5">The sequence shown here is derived from an EMBL/GenBank/DDBJ whole genome shotgun (WGS) entry which is preliminary data.</text>
</comment>
<dbReference type="PANTHER" id="PTHR43708">
    <property type="entry name" value="CONSERVED EXPRESSED OXIDOREDUCTASE (EUROFUNG)"/>
    <property type="match status" value="1"/>
</dbReference>
<dbReference type="SUPFAM" id="SSF51735">
    <property type="entry name" value="NAD(P)-binding Rossmann-fold domains"/>
    <property type="match status" value="1"/>
</dbReference>